<evidence type="ECO:0000256" key="6">
    <source>
        <dbReference type="RuleBase" id="RU361177"/>
    </source>
</evidence>
<evidence type="ECO:0000256" key="5">
    <source>
        <dbReference type="ARBA" id="ARBA00023002"/>
    </source>
</evidence>
<comment type="caution">
    <text evidence="7">The sequence shown here is derived from an EMBL/GenBank/DDBJ whole genome shotgun (WGS) entry which is preliminary data.</text>
</comment>
<dbReference type="FunFam" id="3.50.50.60:FF:000169">
    <property type="entry name" value="Flavin-containing monooxygenase"/>
    <property type="match status" value="1"/>
</dbReference>
<dbReference type="AlphaFoldDB" id="A0A8S0TSB1"/>
<keyword evidence="4" id="KW-0521">NADP</keyword>
<dbReference type="GO" id="GO:0050661">
    <property type="term" value="F:NADP binding"/>
    <property type="evidence" value="ECO:0007669"/>
    <property type="project" value="InterPro"/>
</dbReference>
<evidence type="ECO:0000313" key="7">
    <source>
        <dbReference type="EMBL" id="CAA3007796.1"/>
    </source>
</evidence>
<accession>A0A8S0TSB1</accession>
<comment type="cofactor">
    <cofactor evidence="6">
        <name>FAD</name>
        <dbReference type="ChEBI" id="CHEBI:57692"/>
    </cofactor>
</comment>
<gene>
    <name evidence="7" type="ORF">OLEA9_A070152</name>
</gene>
<keyword evidence="2 6" id="KW-0285">Flavoprotein</keyword>
<evidence type="ECO:0000256" key="1">
    <source>
        <dbReference type="ARBA" id="ARBA00009183"/>
    </source>
</evidence>
<dbReference type="Gramene" id="OE9A070152T1">
    <property type="protein sequence ID" value="OE9A070152C1"/>
    <property type="gene ID" value="OE9A070152"/>
</dbReference>
<name>A0A8S0TSB1_OLEEU</name>
<dbReference type="PIRSF" id="PIRSF000332">
    <property type="entry name" value="FMO"/>
    <property type="match status" value="1"/>
</dbReference>
<proteinExistence type="inferred from homology"/>
<keyword evidence="6 7" id="KW-0503">Monooxygenase</keyword>
<dbReference type="InterPro" id="IPR036188">
    <property type="entry name" value="FAD/NAD-bd_sf"/>
</dbReference>
<dbReference type="InterPro" id="IPR020946">
    <property type="entry name" value="Flavin_mOase-like"/>
</dbReference>
<dbReference type="EMBL" id="CACTIH010007284">
    <property type="protein sequence ID" value="CAA3007796.1"/>
    <property type="molecule type" value="Genomic_DNA"/>
</dbReference>
<dbReference type="Proteomes" id="UP000594638">
    <property type="component" value="Unassembled WGS sequence"/>
</dbReference>
<evidence type="ECO:0000256" key="3">
    <source>
        <dbReference type="ARBA" id="ARBA00022827"/>
    </source>
</evidence>
<dbReference type="InterPro" id="IPR050346">
    <property type="entry name" value="FMO-like"/>
</dbReference>
<dbReference type="PANTHER" id="PTHR23023">
    <property type="entry name" value="DIMETHYLANILINE MONOOXYGENASE"/>
    <property type="match status" value="1"/>
</dbReference>
<dbReference type="EC" id="1.-.-.-" evidence="6"/>
<dbReference type="InterPro" id="IPR000960">
    <property type="entry name" value="Flavin_mOase"/>
</dbReference>
<dbReference type="Pfam" id="PF00743">
    <property type="entry name" value="FMO-like"/>
    <property type="match status" value="1"/>
</dbReference>
<dbReference type="GO" id="GO:0004499">
    <property type="term" value="F:N,N-dimethylaniline monooxygenase activity"/>
    <property type="evidence" value="ECO:0007669"/>
    <property type="project" value="InterPro"/>
</dbReference>
<organism evidence="7 8">
    <name type="scientific">Olea europaea subsp. europaea</name>
    <dbReference type="NCBI Taxonomy" id="158383"/>
    <lineage>
        <taxon>Eukaryota</taxon>
        <taxon>Viridiplantae</taxon>
        <taxon>Streptophyta</taxon>
        <taxon>Embryophyta</taxon>
        <taxon>Tracheophyta</taxon>
        <taxon>Spermatophyta</taxon>
        <taxon>Magnoliopsida</taxon>
        <taxon>eudicotyledons</taxon>
        <taxon>Gunneridae</taxon>
        <taxon>Pentapetalae</taxon>
        <taxon>asterids</taxon>
        <taxon>lamiids</taxon>
        <taxon>Lamiales</taxon>
        <taxon>Oleaceae</taxon>
        <taxon>Oleeae</taxon>
        <taxon>Olea</taxon>
    </lineage>
</organism>
<comment type="similarity">
    <text evidence="1 6">Belongs to the FMO family.</text>
</comment>
<dbReference type="SUPFAM" id="SSF51905">
    <property type="entry name" value="FAD/NAD(P)-binding domain"/>
    <property type="match status" value="2"/>
</dbReference>
<evidence type="ECO:0000313" key="8">
    <source>
        <dbReference type="Proteomes" id="UP000594638"/>
    </source>
</evidence>
<dbReference type="GO" id="GO:0050660">
    <property type="term" value="F:flavin adenine dinucleotide binding"/>
    <property type="evidence" value="ECO:0007669"/>
    <property type="project" value="InterPro"/>
</dbReference>
<keyword evidence="8" id="KW-1185">Reference proteome</keyword>
<evidence type="ECO:0000256" key="2">
    <source>
        <dbReference type="ARBA" id="ARBA00022630"/>
    </source>
</evidence>
<sequence length="525" mass="60622">MSSSMSSCEPKMEKKKAIVGAGISGLLACKHTMEKGFNPVVFEARNGIGGVWSSTIDSTKLQTPKNYYQFSDLSWPLSVKETFPDQSQVMDYIKSYALRFGIFTQIEFNSKVVSIKNLSTNEDEVCSWELWSGTGKAFSPKGKWNVVVQDVLHPLEAPKVYQVDFVILCIGKFSDLPKIPHFEQRKGPEVFRGKVIHSMDYAAMNKIEAVEFIKDKRVTVVGFQKSALDIAAQVSKTNGVRHPCTLLFRRVQWSGSENLVRLTFRNLNRFSELMIHKPQEGLVLWLLAFLLSPLRWIFTKLIECYLRWIYPLKKYNMIPDHTFLKQIYSCMFTVLPDCFYERVEDGSLILKRSRKFCFCTTGLIIDDEVDPLETDIVIFATGYKSDEKISNIFALNYFKKCITGSSTPFYRECIHPRIPHLAIIGYSESPATLFTTELRSKWLAHFLAGKFKLPVIKEMEEDAKRWGKCMRKYSRENYKRACVSVMLQIYCNDQLCRDMGCNHMRKKWFLSEIFSPYQPADYANI</sequence>
<keyword evidence="3 6" id="KW-0274">FAD</keyword>
<dbReference type="FunFam" id="3.50.50.60:FF:000403">
    <property type="entry name" value="Flavin-containing monooxygenase"/>
    <property type="match status" value="1"/>
</dbReference>
<evidence type="ECO:0000256" key="4">
    <source>
        <dbReference type="ARBA" id="ARBA00022857"/>
    </source>
</evidence>
<reference evidence="7 8" key="1">
    <citation type="submission" date="2019-12" db="EMBL/GenBank/DDBJ databases">
        <authorList>
            <person name="Alioto T."/>
            <person name="Alioto T."/>
            <person name="Gomez Garrido J."/>
        </authorList>
    </citation>
    <scope>NUCLEOTIDE SEQUENCE [LARGE SCALE GENOMIC DNA]</scope>
</reference>
<dbReference type="OrthoDB" id="66881at2759"/>
<keyword evidence="5 6" id="KW-0560">Oxidoreductase</keyword>
<dbReference type="Gene3D" id="3.50.50.60">
    <property type="entry name" value="FAD/NAD(P)-binding domain"/>
    <property type="match status" value="2"/>
</dbReference>
<protein>
    <recommendedName>
        <fullName evidence="6">Flavin-containing monooxygenase</fullName>
        <ecNumber evidence="6">1.-.-.-</ecNumber>
    </recommendedName>
</protein>